<evidence type="ECO:0000313" key="2">
    <source>
        <dbReference type="EMBL" id="MBK1617696.1"/>
    </source>
</evidence>
<dbReference type="Pfam" id="PF13466">
    <property type="entry name" value="STAS_2"/>
    <property type="match status" value="1"/>
</dbReference>
<accession>A0A9X0W6I2</accession>
<reference evidence="2 3" key="1">
    <citation type="journal article" date="2020" name="Microorganisms">
        <title>Osmotic Adaptation and Compatible Solute Biosynthesis of Phototrophic Bacteria as Revealed from Genome Analyses.</title>
        <authorList>
            <person name="Imhoff J.F."/>
            <person name="Rahn T."/>
            <person name="Kunzel S."/>
            <person name="Keller A."/>
            <person name="Neulinger S.C."/>
        </authorList>
    </citation>
    <scope>NUCLEOTIDE SEQUENCE [LARGE SCALE GENOMIC DNA]</scope>
    <source>
        <strain evidence="2 3">DSM 25653</strain>
    </source>
</reference>
<name>A0A9X0W6I2_9GAMM</name>
<dbReference type="Proteomes" id="UP001138768">
    <property type="component" value="Unassembled WGS sequence"/>
</dbReference>
<evidence type="ECO:0000259" key="1">
    <source>
        <dbReference type="Pfam" id="PF13466"/>
    </source>
</evidence>
<dbReference type="SUPFAM" id="SSF52091">
    <property type="entry name" value="SpoIIaa-like"/>
    <property type="match status" value="1"/>
</dbReference>
<organism evidence="2 3">
    <name type="scientific">Lamprobacter modestohalophilus</name>
    <dbReference type="NCBI Taxonomy" id="1064514"/>
    <lineage>
        <taxon>Bacteria</taxon>
        <taxon>Pseudomonadati</taxon>
        <taxon>Pseudomonadota</taxon>
        <taxon>Gammaproteobacteria</taxon>
        <taxon>Chromatiales</taxon>
        <taxon>Chromatiaceae</taxon>
        <taxon>Lamprobacter</taxon>
    </lineage>
</organism>
<feature type="domain" description="MlaB-like STAS" evidence="1">
    <location>
        <begin position="26"/>
        <end position="111"/>
    </location>
</feature>
<gene>
    <name evidence="2" type="ORF">CKO42_04355</name>
</gene>
<sequence length="123" mass="13418">MRHRQAEQPATDRLSTLAEISPGQFELKGALILSTVPTLARQGARLLKAVRTKRDSMPLAVEIDLSGVKRSSSAGIALLLDWVDQAGCDGIDLQFRNWPEALVRIASFSNVEGLLRIETAQHG</sequence>
<protein>
    <recommendedName>
        <fullName evidence="1">MlaB-like STAS domain-containing protein</fullName>
    </recommendedName>
</protein>
<dbReference type="InterPro" id="IPR036513">
    <property type="entry name" value="STAS_dom_sf"/>
</dbReference>
<dbReference type="RefSeq" id="WP_200239780.1">
    <property type="nucleotide sequence ID" value="NZ_NRRY01000004.1"/>
</dbReference>
<keyword evidence="3" id="KW-1185">Reference proteome</keyword>
<dbReference type="AlphaFoldDB" id="A0A9X0W6I2"/>
<dbReference type="InterPro" id="IPR058548">
    <property type="entry name" value="MlaB-like_STAS"/>
</dbReference>
<dbReference type="EMBL" id="NRRY01000004">
    <property type="protein sequence ID" value="MBK1617696.1"/>
    <property type="molecule type" value="Genomic_DNA"/>
</dbReference>
<proteinExistence type="predicted"/>
<dbReference type="Gene3D" id="3.30.750.24">
    <property type="entry name" value="STAS domain"/>
    <property type="match status" value="1"/>
</dbReference>
<comment type="caution">
    <text evidence="2">The sequence shown here is derived from an EMBL/GenBank/DDBJ whole genome shotgun (WGS) entry which is preliminary data.</text>
</comment>
<evidence type="ECO:0000313" key="3">
    <source>
        <dbReference type="Proteomes" id="UP001138768"/>
    </source>
</evidence>